<dbReference type="PANTHER" id="PTHR43792:SF8">
    <property type="entry name" value="[RIBOSOMAL PROTEIN US5]-ALANINE N-ACETYLTRANSFERASE"/>
    <property type="match status" value="1"/>
</dbReference>
<dbReference type="STRING" id="1423782.FD32_GL000790"/>
<reference evidence="5 6" key="1">
    <citation type="journal article" date="2015" name="Genome Announc.">
        <title>Expanding the biotechnology potential of lactobacilli through comparative genomics of 213 strains and associated genera.</title>
        <authorList>
            <person name="Sun Z."/>
            <person name="Harris H.M."/>
            <person name="McCann A."/>
            <person name="Guo C."/>
            <person name="Argimon S."/>
            <person name="Zhang W."/>
            <person name="Yang X."/>
            <person name="Jeffery I.B."/>
            <person name="Cooney J.C."/>
            <person name="Kagawa T.F."/>
            <person name="Liu W."/>
            <person name="Song Y."/>
            <person name="Salvetti E."/>
            <person name="Wrobel A."/>
            <person name="Rasinkangas P."/>
            <person name="Parkhill J."/>
            <person name="Rea M.C."/>
            <person name="O'Sullivan O."/>
            <person name="Ritari J."/>
            <person name="Douillard F.P."/>
            <person name="Paul Ross R."/>
            <person name="Yang R."/>
            <person name="Briner A.E."/>
            <person name="Felis G.E."/>
            <person name="de Vos W.M."/>
            <person name="Barrangou R."/>
            <person name="Klaenhammer T.R."/>
            <person name="Caufield P.W."/>
            <person name="Cui Y."/>
            <person name="Zhang H."/>
            <person name="O'Toole P.W."/>
        </authorList>
    </citation>
    <scope>NUCLEOTIDE SEQUENCE [LARGE SCALE GENOMIC DNA]</scope>
    <source>
        <strain evidence="5 6">DSM 6035</strain>
    </source>
</reference>
<dbReference type="GO" id="GO:0008999">
    <property type="term" value="F:protein-N-terminal-alanine acetyltransferase activity"/>
    <property type="evidence" value="ECO:0007669"/>
    <property type="project" value="TreeGrafter"/>
</dbReference>
<dbReference type="Proteomes" id="UP000051412">
    <property type="component" value="Unassembled WGS sequence"/>
</dbReference>
<evidence type="ECO:0000313" key="5">
    <source>
        <dbReference type="EMBL" id="KRM25507.1"/>
    </source>
</evidence>
<dbReference type="PANTHER" id="PTHR43792">
    <property type="entry name" value="GNAT FAMILY, PUTATIVE (AFU_ORTHOLOGUE AFUA_3G00765)-RELATED-RELATED"/>
    <property type="match status" value="1"/>
</dbReference>
<comment type="similarity">
    <text evidence="3">Belongs to the acetyltransferase family. RimJ subfamily.</text>
</comment>
<evidence type="ECO:0000259" key="4">
    <source>
        <dbReference type="PROSITE" id="PS51186"/>
    </source>
</evidence>
<dbReference type="InterPro" id="IPR051531">
    <property type="entry name" value="N-acetyltransferase"/>
</dbReference>
<sequence>MIETKRLIVKPLITDNDHQVAQVLADPELLDAAHISFTSLPASSFEIKMFLQAVQVFGIYQKEDPTKLLGLITADQTNPTLLTNECEIGYLERRSVWGQGVMTEALRGFLDGTPLAIVATTDEDNERSQHVLKNSGFRLTGREGKRLIWRRPACTRS</sequence>
<dbReference type="Gene3D" id="3.40.630.30">
    <property type="match status" value="1"/>
</dbReference>
<dbReference type="PROSITE" id="PS51186">
    <property type="entry name" value="GNAT"/>
    <property type="match status" value="1"/>
</dbReference>
<dbReference type="RefSeq" id="WP_047768735.1">
    <property type="nucleotide sequence ID" value="NZ_AZGM01000121.1"/>
</dbReference>
<comment type="caution">
    <text evidence="5">The sequence shown here is derived from an EMBL/GenBank/DDBJ whole genome shotgun (WGS) entry which is preliminary data.</text>
</comment>
<proteinExistence type="inferred from homology"/>
<dbReference type="InterPro" id="IPR000182">
    <property type="entry name" value="GNAT_dom"/>
</dbReference>
<gene>
    <name evidence="5" type="ORF">FD32_GL000790</name>
</gene>
<dbReference type="SUPFAM" id="SSF55729">
    <property type="entry name" value="Acyl-CoA N-acyltransferases (Nat)"/>
    <property type="match status" value="1"/>
</dbReference>
<evidence type="ECO:0000256" key="3">
    <source>
        <dbReference type="ARBA" id="ARBA00038502"/>
    </source>
</evidence>
<dbReference type="InterPro" id="IPR016181">
    <property type="entry name" value="Acyl_CoA_acyltransferase"/>
</dbReference>
<dbReference type="EMBL" id="AZGM01000121">
    <property type="protein sequence ID" value="KRM25507.1"/>
    <property type="molecule type" value="Genomic_DNA"/>
</dbReference>
<dbReference type="AlphaFoldDB" id="A0A0R1XEG1"/>
<keyword evidence="6" id="KW-1185">Reference proteome</keyword>
<dbReference type="PATRIC" id="fig|1423782.4.peg.817"/>
<dbReference type="GO" id="GO:0005737">
    <property type="term" value="C:cytoplasm"/>
    <property type="evidence" value="ECO:0007669"/>
    <property type="project" value="TreeGrafter"/>
</dbReference>
<evidence type="ECO:0000256" key="1">
    <source>
        <dbReference type="ARBA" id="ARBA00022679"/>
    </source>
</evidence>
<keyword evidence="1" id="KW-0808">Transferase</keyword>
<keyword evidence="2" id="KW-0012">Acyltransferase</keyword>
<organism evidence="5 6">
    <name type="scientific">Limosilactobacillus panis DSM 6035</name>
    <dbReference type="NCBI Taxonomy" id="1423782"/>
    <lineage>
        <taxon>Bacteria</taxon>
        <taxon>Bacillati</taxon>
        <taxon>Bacillota</taxon>
        <taxon>Bacilli</taxon>
        <taxon>Lactobacillales</taxon>
        <taxon>Lactobacillaceae</taxon>
        <taxon>Limosilactobacillus</taxon>
    </lineage>
</organism>
<dbReference type="OrthoDB" id="9798081at2"/>
<accession>A0A0R1XEG1</accession>
<name>A0A0R1XEG1_9LACO</name>
<dbReference type="Pfam" id="PF13302">
    <property type="entry name" value="Acetyltransf_3"/>
    <property type="match status" value="1"/>
</dbReference>
<evidence type="ECO:0000256" key="2">
    <source>
        <dbReference type="ARBA" id="ARBA00023315"/>
    </source>
</evidence>
<evidence type="ECO:0000313" key="6">
    <source>
        <dbReference type="Proteomes" id="UP000051412"/>
    </source>
</evidence>
<feature type="domain" description="N-acetyltransferase" evidence="4">
    <location>
        <begin position="7"/>
        <end position="154"/>
    </location>
</feature>
<protein>
    <recommendedName>
        <fullName evidence="4">N-acetyltransferase domain-containing protein</fullName>
    </recommendedName>
</protein>